<keyword evidence="3" id="KW-1185">Reference proteome</keyword>
<sequence length="254" mass="27312">MKLPLTSLTVLSLYSSIANAYTYGLGKSWLIGQGSNSSIQKVTTTFNPGIPPPGQISSLKLYPGLSNGTGDLFLTSIESWPDQSWCRGTIAQWCIRTQVFSHQEAIFGQFAPLNANQSLSIVFERNPNSLNWTQSVTVNDQVVSEASSISRITSIDLTGPSMSFCSCPMTLFGMTTECDGGCAMTVSPQIYSNTTIELSAPDLNWNSTEVVGSQIYGGEGVYNIIGQQPTVVTGLSSQDGQVWTVEEIVIPALN</sequence>
<dbReference type="EMBL" id="LNZH02000200">
    <property type="protein sequence ID" value="OCB86579.1"/>
    <property type="molecule type" value="Genomic_DNA"/>
</dbReference>
<organism evidence="2 3">
    <name type="scientific">Sanghuangporus baumii</name>
    <name type="common">Phellinus baumii</name>
    <dbReference type="NCBI Taxonomy" id="108892"/>
    <lineage>
        <taxon>Eukaryota</taxon>
        <taxon>Fungi</taxon>
        <taxon>Dikarya</taxon>
        <taxon>Basidiomycota</taxon>
        <taxon>Agaricomycotina</taxon>
        <taxon>Agaricomycetes</taxon>
        <taxon>Hymenochaetales</taxon>
        <taxon>Hymenochaetaceae</taxon>
        <taxon>Sanghuangporus</taxon>
    </lineage>
</organism>
<feature type="chain" id="PRO_5040332178" evidence="1">
    <location>
        <begin position="21"/>
        <end position="254"/>
    </location>
</feature>
<keyword evidence="1" id="KW-0732">Signal</keyword>
<gene>
    <name evidence="2" type="ORF">A7U60_g6256</name>
</gene>
<dbReference type="Proteomes" id="UP000757232">
    <property type="component" value="Unassembled WGS sequence"/>
</dbReference>
<feature type="signal peptide" evidence="1">
    <location>
        <begin position="1"/>
        <end position="20"/>
    </location>
</feature>
<evidence type="ECO:0000256" key="1">
    <source>
        <dbReference type="SAM" id="SignalP"/>
    </source>
</evidence>
<protein>
    <submittedName>
        <fullName evidence="2">Uncharacterized protein</fullName>
    </submittedName>
</protein>
<accession>A0A9Q5HVD9</accession>
<dbReference type="OrthoDB" id="5086500at2759"/>
<reference evidence="2" key="1">
    <citation type="submission" date="2016-06" db="EMBL/GenBank/DDBJ databases">
        <title>Draft Genome sequence of the fungus Inonotus baumii.</title>
        <authorList>
            <person name="Zhu H."/>
            <person name="Lin W."/>
        </authorList>
    </citation>
    <scope>NUCLEOTIDE SEQUENCE</scope>
    <source>
        <strain evidence="2">821</strain>
    </source>
</reference>
<evidence type="ECO:0000313" key="2">
    <source>
        <dbReference type="EMBL" id="OCB86579.1"/>
    </source>
</evidence>
<comment type="caution">
    <text evidence="2">The sequence shown here is derived from an EMBL/GenBank/DDBJ whole genome shotgun (WGS) entry which is preliminary data.</text>
</comment>
<dbReference type="AlphaFoldDB" id="A0A9Q5HVD9"/>
<evidence type="ECO:0000313" key="3">
    <source>
        <dbReference type="Proteomes" id="UP000757232"/>
    </source>
</evidence>
<proteinExistence type="predicted"/>
<name>A0A9Q5HVD9_SANBA</name>